<gene>
    <name evidence="2" type="primary">ga19032</name>
    <name evidence="2" type="ORF">PR202_ga19032</name>
</gene>
<keyword evidence="1" id="KW-1133">Transmembrane helix</keyword>
<keyword evidence="1" id="KW-0812">Transmembrane</keyword>
<evidence type="ECO:0000313" key="3">
    <source>
        <dbReference type="Proteomes" id="UP001054889"/>
    </source>
</evidence>
<feature type="transmembrane region" description="Helical" evidence="1">
    <location>
        <begin position="54"/>
        <end position="74"/>
    </location>
</feature>
<dbReference type="AlphaFoldDB" id="A0AAV5CTF4"/>
<protein>
    <submittedName>
        <fullName evidence="2">Uncharacterized protein</fullName>
    </submittedName>
</protein>
<keyword evidence="3" id="KW-1185">Reference proteome</keyword>
<accession>A0AAV5CTF4</accession>
<dbReference type="EMBL" id="BQKI01000009">
    <property type="protein sequence ID" value="GJN01742.1"/>
    <property type="molecule type" value="Genomic_DNA"/>
</dbReference>
<evidence type="ECO:0000256" key="1">
    <source>
        <dbReference type="SAM" id="Phobius"/>
    </source>
</evidence>
<keyword evidence="1" id="KW-0472">Membrane</keyword>
<feature type="transmembrane region" description="Helical" evidence="1">
    <location>
        <begin position="20"/>
        <end position="42"/>
    </location>
</feature>
<proteinExistence type="predicted"/>
<evidence type="ECO:0000313" key="2">
    <source>
        <dbReference type="EMBL" id="GJN01742.1"/>
    </source>
</evidence>
<sequence>MHQPGHFIDHRRRRAADADYVAIGFGFVATAVPFLLFVIVGHDAAAGATIAADIAWQVILAFATMAAGLLFIAYGMRVRDARPPAIARRASDAAMVALGHAGGPERLLLVVILVICPFLEAWFDFI</sequence>
<organism evidence="2 3">
    <name type="scientific">Eleusine coracana subsp. coracana</name>
    <dbReference type="NCBI Taxonomy" id="191504"/>
    <lineage>
        <taxon>Eukaryota</taxon>
        <taxon>Viridiplantae</taxon>
        <taxon>Streptophyta</taxon>
        <taxon>Embryophyta</taxon>
        <taxon>Tracheophyta</taxon>
        <taxon>Spermatophyta</taxon>
        <taxon>Magnoliopsida</taxon>
        <taxon>Liliopsida</taxon>
        <taxon>Poales</taxon>
        <taxon>Poaceae</taxon>
        <taxon>PACMAD clade</taxon>
        <taxon>Chloridoideae</taxon>
        <taxon>Cynodonteae</taxon>
        <taxon>Eleusininae</taxon>
        <taxon>Eleusine</taxon>
    </lineage>
</organism>
<name>A0AAV5CTF4_ELECO</name>
<reference evidence="2" key="1">
    <citation type="journal article" date="2018" name="DNA Res.">
        <title>Multiple hybrid de novo genome assembly of finger millet, an orphan allotetraploid crop.</title>
        <authorList>
            <person name="Hatakeyama M."/>
            <person name="Aluri S."/>
            <person name="Balachadran M.T."/>
            <person name="Sivarajan S.R."/>
            <person name="Patrignani A."/>
            <person name="Gruter S."/>
            <person name="Poveda L."/>
            <person name="Shimizu-Inatsugi R."/>
            <person name="Baeten J."/>
            <person name="Francoijs K.J."/>
            <person name="Nataraja K.N."/>
            <person name="Reddy Y.A.N."/>
            <person name="Phadnis S."/>
            <person name="Ravikumar R.L."/>
            <person name="Schlapbach R."/>
            <person name="Sreeman S.M."/>
            <person name="Shimizu K.K."/>
        </authorList>
    </citation>
    <scope>NUCLEOTIDE SEQUENCE</scope>
</reference>
<reference evidence="2" key="2">
    <citation type="submission" date="2021-12" db="EMBL/GenBank/DDBJ databases">
        <title>Resequencing data analysis of finger millet.</title>
        <authorList>
            <person name="Hatakeyama M."/>
            <person name="Aluri S."/>
            <person name="Balachadran M.T."/>
            <person name="Sivarajan S.R."/>
            <person name="Poveda L."/>
            <person name="Shimizu-Inatsugi R."/>
            <person name="Schlapbach R."/>
            <person name="Sreeman S.M."/>
            <person name="Shimizu K.K."/>
        </authorList>
    </citation>
    <scope>NUCLEOTIDE SEQUENCE</scope>
</reference>
<feature type="transmembrane region" description="Helical" evidence="1">
    <location>
        <begin position="107"/>
        <end position="123"/>
    </location>
</feature>
<dbReference type="Proteomes" id="UP001054889">
    <property type="component" value="Unassembled WGS sequence"/>
</dbReference>
<comment type="caution">
    <text evidence="2">The sequence shown here is derived from an EMBL/GenBank/DDBJ whole genome shotgun (WGS) entry which is preliminary data.</text>
</comment>